<dbReference type="GO" id="GO:0016757">
    <property type="term" value="F:glycosyltransferase activity"/>
    <property type="evidence" value="ECO:0007669"/>
    <property type="project" value="InterPro"/>
</dbReference>
<dbReference type="Pfam" id="PF05704">
    <property type="entry name" value="Caps_synth"/>
    <property type="match status" value="1"/>
</dbReference>
<sequence length="272" mass="30451">MVDQCVANWRAHNPGFDVQVVNSQNIGTHIPLDDIPAGFERLHPTKRSDWIRLYLVSRYGGYWLDASILLTCSLNWLEAQRCAQSAEVVGFYLDGYTRDAAFPVVESWAFGAPANSPFVTAWQQEFHRALIEVGTASYLDALRSREDGETVLQGIADPSYLLIHVAAQQVLRRSNGFRLALFKAEESAYFYQKALAWKWYWLYARLCLVHSEPVPAPLVKLRGGERRHFAEIFAEQGGPCRGSIWQRACEVSANSNADDVPALADDVAGQAS</sequence>
<organism evidence="1 2">
    <name type="scientific">Oxalicibacterium faecigallinarum</name>
    <dbReference type="NCBI Taxonomy" id="573741"/>
    <lineage>
        <taxon>Bacteria</taxon>
        <taxon>Pseudomonadati</taxon>
        <taxon>Pseudomonadota</taxon>
        <taxon>Betaproteobacteria</taxon>
        <taxon>Burkholderiales</taxon>
        <taxon>Oxalobacteraceae</taxon>
        <taxon>Oxalicibacterium</taxon>
    </lineage>
</organism>
<dbReference type="Proteomes" id="UP000642180">
    <property type="component" value="Unassembled WGS sequence"/>
</dbReference>
<protein>
    <recommendedName>
        <fullName evidence="3">Capsular biosynthesis protein</fullName>
    </recommendedName>
</protein>
<evidence type="ECO:0000313" key="1">
    <source>
        <dbReference type="EMBL" id="GGI20104.1"/>
    </source>
</evidence>
<evidence type="ECO:0000313" key="2">
    <source>
        <dbReference type="Proteomes" id="UP000642180"/>
    </source>
</evidence>
<proteinExistence type="predicted"/>
<dbReference type="InterPro" id="IPR008441">
    <property type="entry name" value="AfumC-like_glycosyl_Trfase"/>
</dbReference>
<dbReference type="InterPro" id="IPR029044">
    <property type="entry name" value="Nucleotide-diphossugar_trans"/>
</dbReference>
<gene>
    <name evidence="1" type="ORF">GCM10008066_22360</name>
</gene>
<evidence type="ECO:0008006" key="3">
    <source>
        <dbReference type="Google" id="ProtNLM"/>
    </source>
</evidence>
<comment type="caution">
    <text evidence="1">The sequence shown here is derived from an EMBL/GenBank/DDBJ whole genome shotgun (WGS) entry which is preliminary data.</text>
</comment>
<dbReference type="AlphaFoldDB" id="A0A8J3F3Z1"/>
<keyword evidence="2" id="KW-1185">Reference proteome</keyword>
<reference evidence="2" key="1">
    <citation type="journal article" date="2019" name="Int. J. Syst. Evol. Microbiol.">
        <title>The Global Catalogue of Microorganisms (GCM) 10K type strain sequencing project: providing services to taxonomists for standard genome sequencing and annotation.</title>
        <authorList>
            <consortium name="The Broad Institute Genomics Platform"/>
            <consortium name="The Broad Institute Genome Sequencing Center for Infectious Disease"/>
            <person name="Wu L."/>
            <person name="Ma J."/>
        </authorList>
    </citation>
    <scope>NUCLEOTIDE SEQUENCE [LARGE SCALE GENOMIC DNA]</scope>
    <source>
        <strain evidence="2">CCM 2767</strain>
    </source>
</reference>
<dbReference type="EMBL" id="BMDI01000002">
    <property type="protein sequence ID" value="GGI20104.1"/>
    <property type="molecule type" value="Genomic_DNA"/>
</dbReference>
<name>A0A8J3F3Z1_9BURK</name>
<dbReference type="Gene3D" id="3.90.550.20">
    <property type="match status" value="1"/>
</dbReference>
<accession>A0A8J3F3Z1</accession>
<dbReference type="SUPFAM" id="SSF53448">
    <property type="entry name" value="Nucleotide-diphospho-sugar transferases"/>
    <property type="match status" value="1"/>
</dbReference>